<feature type="region of interest" description="Disordered" evidence="7">
    <location>
        <begin position="540"/>
        <end position="576"/>
    </location>
</feature>
<evidence type="ECO:0000259" key="9">
    <source>
        <dbReference type="PROSITE" id="PS50850"/>
    </source>
</evidence>
<evidence type="ECO:0000256" key="1">
    <source>
        <dbReference type="ARBA" id="ARBA00004651"/>
    </source>
</evidence>
<dbReference type="SUPFAM" id="SSF103473">
    <property type="entry name" value="MFS general substrate transporter"/>
    <property type="match status" value="1"/>
</dbReference>
<dbReference type="Proteomes" id="UP001057375">
    <property type="component" value="Unassembled WGS sequence"/>
</dbReference>
<dbReference type="PROSITE" id="PS50850">
    <property type="entry name" value="MFS"/>
    <property type="match status" value="1"/>
</dbReference>
<evidence type="ECO:0000313" key="10">
    <source>
        <dbReference type="EMBL" id="GKT31922.1"/>
    </source>
</evidence>
<gene>
    <name evidence="10" type="ORF">ADUPG1_006236</name>
</gene>
<feature type="transmembrane region" description="Helical" evidence="8">
    <location>
        <begin position="299"/>
        <end position="320"/>
    </location>
</feature>
<feature type="transmembrane region" description="Helical" evidence="8">
    <location>
        <begin position="340"/>
        <end position="359"/>
    </location>
</feature>
<keyword evidence="5 8" id="KW-1133">Transmembrane helix</keyword>
<feature type="transmembrane region" description="Helical" evidence="8">
    <location>
        <begin position="121"/>
        <end position="146"/>
    </location>
</feature>
<dbReference type="InterPro" id="IPR036259">
    <property type="entry name" value="MFS_trans_sf"/>
</dbReference>
<feature type="compositionally biased region" description="Basic and acidic residues" evidence="7">
    <location>
        <begin position="540"/>
        <end position="549"/>
    </location>
</feature>
<evidence type="ECO:0000256" key="7">
    <source>
        <dbReference type="SAM" id="MobiDB-lite"/>
    </source>
</evidence>
<feature type="transmembrane region" description="Helical" evidence="8">
    <location>
        <begin position="51"/>
        <end position="72"/>
    </location>
</feature>
<proteinExistence type="predicted"/>
<evidence type="ECO:0000256" key="4">
    <source>
        <dbReference type="ARBA" id="ARBA00022692"/>
    </source>
</evidence>
<keyword evidence="11" id="KW-1185">Reference proteome</keyword>
<evidence type="ECO:0000256" key="5">
    <source>
        <dbReference type="ARBA" id="ARBA00022989"/>
    </source>
</evidence>
<sequence length="576" mass="63162">MSSEVPPPVQRPADIPDEREAYREQLQVEMAKAFRARNAKLKDKTFTPGQLMLLLCWSTVLCVIDMSIQAVSLDAMCTTYDIDKETSNWVSTAYQIPLAAISTIAGKIGDRYNITVVHRIAMISFVVLSVMCGISSHWSFMFLVIFRALQGAAAAFLLSANLNLIPTLTVDGRFKESMGYNTVVVAISSPLGPVLGGFIMQWASWPWIYYINIIPGVIGVILCWKYLPNIPSIKESKFDIAGALFILVSLAVVVYGLTQLDSNIVVAIICLISGIIALGLTLVYEWYLPDTPVLPRRLMKNLGVMCSLGGAFVCFAAQASTVYSMPYLLETCWHVSYDKVGLLSIVGPIFNMVGALFSTHIKTVKSRTIRMLSQFGMFIGYCTIAAFCSPVFGYDEVGPSLIFQQLAVSIGSFTQGCFTTMNTHFALQNSPLAFRGVSSGLVQAFREAGFAFGTALANAIIDLYVESSFGPKDTWPDSETFDGAFRTDYVKGCQLSFLLMSLLPFLGALLSWLSGVHPSEDHFYGMGDVFSCKPCRHQGELKKPGEDKPLVGGDDDESDSTTTEQEEGDIENQILE</sequence>
<keyword evidence="4 8" id="KW-0812">Transmembrane</keyword>
<dbReference type="PANTHER" id="PTHR42718">
    <property type="entry name" value="MAJOR FACILITATOR SUPERFAMILY MULTIDRUG TRANSPORTER MFSC"/>
    <property type="match status" value="1"/>
</dbReference>
<dbReference type="Pfam" id="PF07690">
    <property type="entry name" value="MFS_1"/>
    <property type="match status" value="1"/>
</dbReference>
<keyword evidence="3" id="KW-1003">Cell membrane</keyword>
<protein>
    <submittedName>
        <fullName evidence="10">Major facilitator superfamily like protein</fullName>
    </submittedName>
</protein>
<dbReference type="PANTHER" id="PTHR42718:SF46">
    <property type="entry name" value="BLR6921 PROTEIN"/>
    <property type="match status" value="1"/>
</dbReference>
<organism evidence="10 11">
    <name type="scientific">Aduncisulcus paluster</name>
    <dbReference type="NCBI Taxonomy" id="2918883"/>
    <lineage>
        <taxon>Eukaryota</taxon>
        <taxon>Metamonada</taxon>
        <taxon>Carpediemonas-like organisms</taxon>
        <taxon>Aduncisulcus</taxon>
    </lineage>
</organism>
<evidence type="ECO:0000256" key="2">
    <source>
        <dbReference type="ARBA" id="ARBA00022448"/>
    </source>
</evidence>
<feature type="transmembrane region" description="Helical" evidence="8">
    <location>
        <begin position="152"/>
        <end position="170"/>
    </location>
</feature>
<comment type="subcellular location">
    <subcellularLocation>
        <location evidence="1">Cell membrane</location>
        <topology evidence="1">Multi-pass membrane protein</topology>
    </subcellularLocation>
</comment>
<dbReference type="Gene3D" id="1.20.1250.20">
    <property type="entry name" value="MFS general substrate transporter like domains"/>
    <property type="match status" value="1"/>
</dbReference>
<feature type="transmembrane region" description="Helical" evidence="8">
    <location>
        <begin position="207"/>
        <end position="227"/>
    </location>
</feature>
<dbReference type="CDD" id="cd17321">
    <property type="entry name" value="MFS_MMR_MDR_like"/>
    <property type="match status" value="1"/>
</dbReference>
<feature type="transmembrane region" description="Helical" evidence="8">
    <location>
        <begin position="371"/>
        <end position="392"/>
    </location>
</feature>
<dbReference type="EMBL" id="BQXS01009781">
    <property type="protein sequence ID" value="GKT31922.1"/>
    <property type="molecule type" value="Genomic_DNA"/>
</dbReference>
<accession>A0ABQ5KHE5</accession>
<dbReference type="Gene3D" id="1.20.1720.10">
    <property type="entry name" value="Multidrug resistance protein D"/>
    <property type="match status" value="1"/>
</dbReference>
<dbReference type="InterPro" id="IPR020846">
    <property type="entry name" value="MFS_dom"/>
</dbReference>
<evidence type="ECO:0000256" key="8">
    <source>
        <dbReference type="SAM" id="Phobius"/>
    </source>
</evidence>
<comment type="caution">
    <text evidence="10">The sequence shown here is derived from an EMBL/GenBank/DDBJ whole genome shotgun (WGS) entry which is preliminary data.</text>
</comment>
<dbReference type="InterPro" id="IPR011701">
    <property type="entry name" value="MFS"/>
</dbReference>
<feature type="transmembrane region" description="Helical" evidence="8">
    <location>
        <begin position="239"/>
        <end position="258"/>
    </location>
</feature>
<feature type="compositionally biased region" description="Acidic residues" evidence="7">
    <location>
        <begin position="553"/>
        <end position="570"/>
    </location>
</feature>
<evidence type="ECO:0000256" key="3">
    <source>
        <dbReference type="ARBA" id="ARBA00022475"/>
    </source>
</evidence>
<keyword evidence="2" id="KW-0813">Transport</keyword>
<evidence type="ECO:0000256" key="6">
    <source>
        <dbReference type="ARBA" id="ARBA00023136"/>
    </source>
</evidence>
<evidence type="ECO:0000313" key="11">
    <source>
        <dbReference type="Proteomes" id="UP001057375"/>
    </source>
</evidence>
<keyword evidence="6 8" id="KW-0472">Membrane</keyword>
<feature type="transmembrane region" description="Helical" evidence="8">
    <location>
        <begin position="495"/>
        <end position="516"/>
    </location>
</feature>
<reference evidence="10" key="1">
    <citation type="submission" date="2022-03" db="EMBL/GenBank/DDBJ databases">
        <title>Draft genome sequence of Aduncisulcus paluster, a free-living microaerophilic Fornicata.</title>
        <authorList>
            <person name="Yuyama I."/>
            <person name="Kume K."/>
            <person name="Tamura T."/>
            <person name="Inagaki Y."/>
            <person name="Hashimoto T."/>
        </authorList>
    </citation>
    <scope>NUCLEOTIDE SEQUENCE</scope>
    <source>
        <strain evidence="10">NY0171</strain>
    </source>
</reference>
<feature type="transmembrane region" description="Helical" evidence="8">
    <location>
        <begin position="182"/>
        <end position="201"/>
    </location>
</feature>
<name>A0ABQ5KHE5_9EUKA</name>
<feature type="transmembrane region" description="Helical" evidence="8">
    <location>
        <begin position="264"/>
        <end position="287"/>
    </location>
</feature>
<feature type="domain" description="Major facilitator superfamily (MFS) profile" evidence="9">
    <location>
        <begin position="51"/>
        <end position="519"/>
    </location>
</feature>